<dbReference type="Proteomes" id="UP000324222">
    <property type="component" value="Unassembled WGS sequence"/>
</dbReference>
<evidence type="ECO:0000313" key="1">
    <source>
        <dbReference type="EMBL" id="MPC34925.1"/>
    </source>
</evidence>
<dbReference type="AlphaFoldDB" id="A0A5B7ENC4"/>
<protein>
    <submittedName>
        <fullName evidence="1">Uncharacterized protein</fullName>
    </submittedName>
</protein>
<organism evidence="1 2">
    <name type="scientific">Portunus trituberculatus</name>
    <name type="common">Swimming crab</name>
    <name type="synonym">Neptunus trituberculatus</name>
    <dbReference type="NCBI Taxonomy" id="210409"/>
    <lineage>
        <taxon>Eukaryota</taxon>
        <taxon>Metazoa</taxon>
        <taxon>Ecdysozoa</taxon>
        <taxon>Arthropoda</taxon>
        <taxon>Crustacea</taxon>
        <taxon>Multicrustacea</taxon>
        <taxon>Malacostraca</taxon>
        <taxon>Eumalacostraca</taxon>
        <taxon>Eucarida</taxon>
        <taxon>Decapoda</taxon>
        <taxon>Pleocyemata</taxon>
        <taxon>Brachyura</taxon>
        <taxon>Eubrachyura</taxon>
        <taxon>Portunoidea</taxon>
        <taxon>Portunidae</taxon>
        <taxon>Portuninae</taxon>
        <taxon>Portunus</taxon>
    </lineage>
</organism>
<comment type="caution">
    <text evidence="1">The sequence shown here is derived from an EMBL/GenBank/DDBJ whole genome shotgun (WGS) entry which is preliminary data.</text>
</comment>
<keyword evidence="2" id="KW-1185">Reference proteome</keyword>
<accession>A0A5B7ENC4</accession>
<evidence type="ECO:0000313" key="2">
    <source>
        <dbReference type="Proteomes" id="UP000324222"/>
    </source>
</evidence>
<reference evidence="1 2" key="1">
    <citation type="submission" date="2019-05" db="EMBL/GenBank/DDBJ databases">
        <title>Another draft genome of Portunus trituberculatus and its Hox gene families provides insights of decapod evolution.</title>
        <authorList>
            <person name="Jeong J.-H."/>
            <person name="Song I."/>
            <person name="Kim S."/>
            <person name="Choi T."/>
            <person name="Kim D."/>
            <person name="Ryu S."/>
            <person name="Kim W."/>
        </authorList>
    </citation>
    <scope>NUCLEOTIDE SEQUENCE [LARGE SCALE GENOMIC DNA]</scope>
    <source>
        <tissue evidence="1">Muscle</tissue>
    </source>
</reference>
<sequence length="96" mass="10402">MVGGGRFSIACSSSNTLNLHLHHPWLPHTSLAFITSSLHLVIPSTTTTITTTSIHGFPTHHQHSSRIPQHNLTLSVGHKATNKQTITQTDSYINAG</sequence>
<name>A0A5B7ENC4_PORTR</name>
<proteinExistence type="predicted"/>
<gene>
    <name evidence="1" type="ORF">E2C01_028329</name>
</gene>
<dbReference type="EMBL" id="VSRR010003159">
    <property type="protein sequence ID" value="MPC34925.1"/>
    <property type="molecule type" value="Genomic_DNA"/>
</dbReference>